<gene>
    <name evidence="18" type="ORF">ACFPM3_17880</name>
</gene>
<dbReference type="PANTHER" id="PTHR43396:SF3">
    <property type="entry name" value="FLAVOHEMOPROTEIN"/>
    <property type="match status" value="1"/>
</dbReference>
<keyword evidence="5 14" id="KW-0561">Oxygen transport</keyword>
<dbReference type="PROSITE" id="PS51384">
    <property type="entry name" value="FAD_FR"/>
    <property type="match status" value="1"/>
</dbReference>
<dbReference type="Pfam" id="PF00042">
    <property type="entry name" value="Globin"/>
    <property type="match status" value="1"/>
</dbReference>
<feature type="domain" description="FAD-binding FR-type" evidence="17">
    <location>
        <begin position="183"/>
        <end position="283"/>
    </location>
</feature>
<comment type="cofactor">
    <cofactor evidence="1">
        <name>heme b</name>
        <dbReference type="ChEBI" id="CHEBI:60344"/>
    </cofactor>
</comment>
<comment type="similarity">
    <text evidence="14">Belongs to the globin family.</text>
</comment>
<accession>A0ABV9XEX7</accession>
<evidence type="ECO:0000256" key="9">
    <source>
        <dbReference type="ARBA" id="ARBA00023004"/>
    </source>
</evidence>
<evidence type="ECO:0000256" key="7">
    <source>
        <dbReference type="ARBA" id="ARBA00022723"/>
    </source>
</evidence>
<dbReference type="Pfam" id="PF00175">
    <property type="entry name" value="NAD_binding_1"/>
    <property type="match status" value="1"/>
</dbReference>
<keyword evidence="19" id="KW-1185">Reference proteome</keyword>
<dbReference type="InterPro" id="IPR039261">
    <property type="entry name" value="FNR_nucleotide-bd"/>
</dbReference>
<evidence type="ECO:0000256" key="5">
    <source>
        <dbReference type="ARBA" id="ARBA00022621"/>
    </source>
</evidence>
<comment type="catalytic activity">
    <reaction evidence="13">
        <text>2 nitric oxide + NADPH + 2 O2 = 2 nitrate + NADP(+) + H(+)</text>
        <dbReference type="Rhea" id="RHEA:19465"/>
        <dbReference type="ChEBI" id="CHEBI:15378"/>
        <dbReference type="ChEBI" id="CHEBI:15379"/>
        <dbReference type="ChEBI" id="CHEBI:16480"/>
        <dbReference type="ChEBI" id="CHEBI:17632"/>
        <dbReference type="ChEBI" id="CHEBI:57783"/>
        <dbReference type="ChEBI" id="CHEBI:58349"/>
        <dbReference type="EC" id="1.14.12.17"/>
    </reaction>
</comment>
<evidence type="ECO:0000256" key="4">
    <source>
        <dbReference type="ARBA" id="ARBA00022617"/>
    </source>
</evidence>
<dbReference type="PRINTS" id="PR00410">
    <property type="entry name" value="PHEHYDRXLASE"/>
</dbReference>
<dbReference type="CDD" id="cd19753">
    <property type="entry name" value="Mb-like_oxidoreductase"/>
    <property type="match status" value="1"/>
</dbReference>
<evidence type="ECO:0000256" key="10">
    <source>
        <dbReference type="ARBA" id="ARBA00023014"/>
    </source>
</evidence>
<dbReference type="EC" id="1.14.12.17" evidence="3"/>
<evidence type="ECO:0000256" key="3">
    <source>
        <dbReference type="ARBA" id="ARBA00012229"/>
    </source>
</evidence>
<evidence type="ECO:0000259" key="16">
    <source>
        <dbReference type="PROSITE" id="PS01033"/>
    </source>
</evidence>
<dbReference type="CDD" id="cd06187">
    <property type="entry name" value="O2ase_reductase_like"/>
    <property type="match status" value="1"/>
</dbReference>
<dbReference type="SUPFAM" id="SSF46458">
    <property type="entry name" value="Globin-like"/>
    <property type="match status" value="1"/>
</dbReference>
<evidence type="ECO:0000256" key="12">
    <source>
        <dbReference type="ARBA" id="ARBA00048649"/>
    </source>
</evidence>
<dbReference type="InterPro" id="IPR001433">
    <property type="entry name" value="OxRdtase_FAD/NAD-bd"/>
</dbReference>
<keyword evidence="6" id="KW-0001">2Fe-2S</keyword>
<comment type="catalytic activity">
    <reaction evidence="12">
        <text>2 nitric oxide + NADH + 2 O2 = 2 nitrate + NAD(+) + H(+)</text>
        <dbReference type="Rhea" id="RHEA:19469"/>
        <dbReference type="ChEBI" id="CHEBI:15378"/>
        <dbReference type="ChEBI" id="CHEBI:15379"/>
        <dbReference type="ChEBI" id="CHEBI:16480"/>
        <dbReference type="ChEBI" id="CHEBI:17632"/>
        <dbReference type="ChEBI" id="CHEBI:57540"/>
        <dbReference type="ChEBI" id="CHEBI:57945"/>
        <dbReference type="EC" id="1.14.12.17"/>
    </reaction>
</comment>
<feature type="region of interest" description="Disordered" evidence="15">
    <location>
        <begin position="1"/>
        <end position="35"/>
    </location>
</feature>
<evidence type="ECO:0000256" key="2">
    <source>
        <dbReference type="ARBA" id="ARBA00006401"/>
    </source>
</evidence>
<evidence type="ECO:0000256" key="8">
    <source>
        <dbReference type="ARBA" id="ARBA00022857"/>
    </source>
</evidence>
<dbReference type="Pfam" id="PF00970">
    <property type="entry name" value="FAD_binding_6"/>
    <property type="match status" value="1"/>
</dbReference>
<sequence>MRFRITRSSGSHTSSSAHPSPAEQAPARAPRHTVEPEVVEAPLSPHEIDLIRASASVVAPLAADMTVYFYAILFARYPEVRPMFPPGMDPQRGRLLRALLRIVDLVDDPENLVRFCEHLGRDHRKFGALAAHFPAVGECLLASLARYAGPAWTAEIAAAWTKAYGAVADLMISAAEQDAAVRPAVWPATVVHRVPRGHGIAEITVRPHMPYPYAAGQYVSVETPWYPKQWRSYSPANAPREDGTLTFHVRAVPGGSVSNALVRRCAVGDVLRLGPAMGDMVLDAAVFKDLLCVAGGTGLAPIRALVEEVARRGGRHQVDLFLGARTGAELYGVDDMLRMAQRHHWLTVRGAVSDEYTPGIRGSLPDVLGEYGPWYQHDVYLSGPAAMVVSARETLTLNGTSPERIHYDPFDTPVLSMP</sequence>
<dbReference type="InterPro" id="IPR017927">
    <property type="entry name" value="FAD-bd_FR_type"/>
</dbReference>
<dbReference type="Gene3D" id="3.40.50.80">
    <property type="entry name" value="Nucleotide-binding domain of ferredoxin-NADP reductase (FNR) module"/>
    <property type="match status" value="1"/>
</dbReference>
<proteinExistence type="inferred from homology"/>
<dbReference type="InterPro" id="IPR012292">
    <property type="entry name" value="Globin/Proto"/>
</dbReference>
<feature type="compositionally biased region" description="Low complexity" evidence="15">
    <location>
        <begin position="8"/>
        <end position="22"/>
    </location>
</feature>
<evidence type="ECO:0000256" key="15">
    <source>
        <dbReference type="SAM" id="MobiDB-lite"/>
    </source>
</evidence>
<keyword evidence="9" id="KW-0408">Iron</keyword>
<dbReference type="InterPro" id="IPR000971">
    <property type="entry name" value="Globin"/>
</dbReference>
<comment type="caution">
    <text evidence="18">The sequence shown here is derived from an EMBL/GenBank/DDBJ whole genome shotgun (WGS) entry which is preliminary data.</text>
</comment>
<evidence type="ECO:0000313" key="19">
    <source>
        <dbReference type="Proteomes" id="UP001595829"/>
    </source>
</evidence>
<dbReference type="PROSITE" id="PS01033">
    <property type="entry name" value="GLOBIN"/>
    <property type="match status" value="1"/>
</dbReference>
<evidence type="ECO:0000256" key="1">
    <source>
        <dbReference type="ARBA" id="ARBA00001970"/>
    </source>
</evidence>
<keyword evidence="10" id="KW-0411">Iron-sulfur</keyword>
<keyword evidence="11" id="KW-0520">NAD</keyword>
<dbReference type="Proteomes" id="UP001595829">
    <property type="component" value="Unassembled WGS sequence"/>
</dbReference>
<evidence type="ECO:0000256" key="13">
    <source>
        <dbReference type="ARBA" id="ARBA00049433"/>
    </source>
</evidence>
<keyword evidence="4 14" id="KW-0349">Heme</keyword>
<evidence type="ECO:0000313" key="18">
    <source>
        <dbReference type="EMBL" id="MFC5024004.1"/>
    </source>
</evidence>
<name>A0ABV9XEX7_9ACTN</name>
<evidence type="ECO:0000256" key="6">
    <source>
        <dbReference type="ARBA" id="ARBA00022714"/>
    </source>
</evidence>
<keyword evidence="8" id="KW-0521">NADP</keyword>
<evidence type="ECO:0000256" key="11">
    <source>
        <dbReference type="ARBA" id="ARBA00023027"/>
    </source>
</evidence>
<evidence type="ECO:0000259" key="17">
    <source>
        <dbReference type="PROSITE" id="PS51384"/>
    </source>
</evidence>
<dbReference type="SUPFAM" id="SSF52343">
    <property type="entry name" value="Ferredoxin reductase-like, C-terminal NADP-linked domain"/>
    <property type="match status" value="1"/>
</dbReference>
<protein>
    <recommendedName>
        <fullName evidence="3">nitric oxide dioxygenase</fullName>
        <ecNumber evidence="3">1.14.12.17</ecNumber>
    </recommendedName>
</protein>
<reference evidence="19" key="1">
    <citation type="journal article" date="2019" name="Int. J. Syst. Evol. Microbiol.">
        <title>The Global Catalogue of Microorganisms (GCM) 10K type strain sequencing project: providing services to taxonomists for standard genome sequencing and annotation.</title>
        <authorList>
            <consortium name="The Broad Institute Genomics Platform"/>
            <consortium name="The Broad Institute Genome Sequencing Center for Infectious Disease"/>
            <person name="Wu L."/>
            <person name="Ma J."/>
        </authorList>
    </citation>
    <scope>NUCLEOTIDE SEQUENCE [LARGE SCALE GENOMIC DNA]</scope>
    <source>
        <strain evidence="19">CGMCC 4.1648</strain>
    </source>
</reference>
<dbReference type="RefSeq" id="WP_345686898.1">
    <property type="nucleotide sequence ID" value="NZ_BAABIT010000001.1"/>
</dbReference>
<evidence type="ECO:0000256" key="14">
    <source>
        <dbReference type="RuleBase" id="RU000356"/>
    </source>
</evidence>
<dbReference type="InterPro" id="IPR008333">
    <property type="entry name" value="Cbr1-like_FAD-bd_dom"/>
</dbReference>
<keyword evidence="7" id="KW-0479">Metal-binding</keyword>
<dbReference type="PANTHER" id="PTHR43396">
    <property type="entry name" value="FLAVOHEMOPROTEIN"/>
    <property type="match status" value="1"/>
</dbReference>
<keyword evidence="14" id="KW-0813">Transport</keyword>
<organism evidence="18 19">
    <name type="scientific">Streptomyces coeruleoprunus</name>
    <dbReference type="NCBI Taxonomy" id="285563"/>
    <lineage>
        <taxon>Bacteria</taxon>
        <taxon>Bacillati</taxon>
        <taxon>Actinomycetota</taxon>
        <taxon>Actinomycetes</taxon>
        <taxon>Kitasatosporales</taxon>
        <taxon>Streptomycetaceae</taxon>
        <taxon>Streptomyces</taxon>
    </lineage>
</organism>
<dbReference type="SUPFAM" id="SSF63380">
    <property type="entry name" value="Riboflavin synthase domain-like"/>
    <property type="match status" value="1"/>
</dbReference>
<dbReference type="Gene3D" id="1.10.490.10">
    <property type="entry name" value="Globins"/>
    <property type="match status" value="1"/>
</dbReference>
<dbReference type="EMBL" id="JBHSJD010000013">
    <property type="protein sequence ID" value="MFC5024004.1"/>
    <property type="molecule type" value="Genomic_DNA"/>
</dbReference>
<dbReference type="InterPro" id="IPR009050">
    <property type="entry name" value="Globin-like_sf"/>
</dbReference>
<feature type="domain" description="Globin" evidence="16">
    <location>
        <begin position="42"/>
        <end position="176"/>
    </location>
</feature>
<dbReference type="InterPro" id="IPR017938">
    <property type="entry name" value="Riboflavin_synthase-like_b-brl"/>
</dbReference>
<comment type="similarity">
    <text evidence="2">In the C-terminal section; belongs to the flavoprotein pyridine nucleotide cytochrome reductase family.</text>
</comment>
<dbReference type="Gene3D" id="2.40.30.10">
    <property type="entry name" value="Translation factors"/>
    <property type="match status" value="1"/>
</dbReference>